<comment type="caution">
    <text evidence="16">The sequence shown here is derived from an EMBL/GenBank/DDBJ whole genome shotgun (WGS) entry which is preliminary data.</text>
</comment>
<evidence type="ECO:0000256" key="2">
    <source>
        <dbReference type="ARBA" id="ARBA00009354"/>
    </source>
</evidence>
<comment type="similarity">
    <text evidence="2 11">Belongs to the Mediator complex subunit 13 family.</text>
</comment>
<feature type="compositionally biased region" description="Basic and acidic residues" evidence="12">
    <location>
        <begin position="637"/>
        <end position="655"/>
    </location>
</feature>
<proteinExistence type="inferred from homology"/>
<keyword evidence="8 11" id="KW-0539">Nucleus</keyword>
<accession>V5G265</accession>
<dbReference type="InterPro" id="IPR051139">
    <property type="entry name" value="Mediator_complx_sub13"/>
</dbReference>
<dbReference type="Pfam" id="PF18296">
    <property type="entry name" value="MID_MedPIWI"/>
    <property type="match status" value="1"/>
</dbReference>
<dbReference type="Proteomes" id="UP000018001">
    <property type="component" value="Unassembled WGS sequence"/>
</dbReference>
<evidence type="ECO:0000256" key="5">
    <source>
        <dbReference type="ARBA" id="ARBA00023015"/>
    </source>
</evidence>
<comment type="subunit">
    <text evidence="11">Component of the SRB8-11 complex, which itself associates with the Mediator complex.</text>
</comment>
<feature type="domain" description="Mediator complex subunit Med13 N-terminal" evidence="14">
    <location>
        <begin position="1"/>
        <end position="374"/>
    </location>
</feature>
<evidence type="ECO:0000256" key="11">
    <source>
        <dbReference type="RuleBase" id="RU364134"/>
    </source>
</evidence>
<keyword evidence="6 11" id="KW-0010">Activator</keyword>
<dbReference type="InterPro" id="IPR009401">
    <property type="entry name" value="Med13_C"/>
</dbReference>
<feature type="region of interest" description="Disordered" evidence="12">
    <location>
        <begin position="1350"/>
        <end position="1396"/>
    </location>
</feature>
<dbReference type="EMBL" id="BAUL01000148">
    <property type="protein sequence ID" value="GAD96091.1"/>
    <property type="molecule type" value="Genomic_DNA"/>
</dbReference>
<feature type="region of interest" description="Disordered" evidence="12">
    <location>
        <begin position="489"/>
        <end position="513"/>
    </location>
</feature>
<evidence type="ECO:0000313" key="17">
    <source>
        <dbReference type="Proteomes" id="UP000018001"/>
    </source>
</evidence>
<comment type="function">
    <text evidence="9 11">Component of the SRB8-11 complex. The SRB8-11 complex is a regulatory module of the Mediator complex which is itself involved in regulation of basal and activated RNA polymerase II-dependent transcription. The SRB8-11 complex may be involved in the transcriptional repression of a subset of genes regulated by Mediator. It may inhibit the association of the Mediator complex with RNA polymerase II to form the holoenzyme complex.</text>
</comment>
<evidence type="ECO:0000256" key="6">
    <source>
        <dbReference type="ARBA" id="ARBA00023159"/>
    </source>
</evidence>
<feature type="domain" description="Mediator complex subunit Med13 C-terminal" evidence="13">
    <location>
        <begin position="1191"/>
        <end position="1504"/>
    </location>
</feature>
<feature type="compositionally biased region" description="Polar residues" evidence="12">
    <location>
        <begin position="678"/>
        <end position="694"/>
    </location>
</feature>
<keyword evidence="5 11" id="KW-0805">Transcription regulation</keyword>
<evidence type="ECO:0000313" key="16">
    <source>
        <dbReference type="EMBL" id="GAD96091.1"/>
    </source>
</evidence>
<feature type="region of interest" description="Disordered" evidence="12">
    <location>
        <begin position="406"/>
        <end position="434"/>
    </location>
</feature>
<evidence type="ECO:0000256" key="7">
    <source>
        <dbReference type="ARBA" id="ARBA00023163"/>
    </source>
</evidence>
<feature type="region of interest" description="Disordered" evidence="12">
    <location>
        <begin position="560"/>
        <end position="712"/>
    </location>
</feature>
<dbReference type="PANTHER" id="PTHR48249:SF3">
    <property type="entry name" value="MEDIATOR OF RNA POLYMERASE II TRANSCRIPTION SUBUNIT 13"/>
    <property type="match status" value="1"/>
</dbReference>
<reference evidence="17" key="1">
    <citation type="journal article" date="2014" name="Genome Announc.">
        <title>Draft genome sequence of the formaldehyde-resistant fungus Byssochlamys spectabilis No. 5 (anamorph Paecilomyces variotii No. 5) (NBRC109023).</title>
        <authorList>
            <person name="Oka T."/>
            <person name="Ekino K."/>
            <person name="Fukuda K."/>
            <person name="Nomura Y."/>
        </authorList>
    </citation>
    <scope>NUCLEOTIDE SEQUENCE [LARGE SCALE GENOMIC DNA]</scope>
    <source>
        <strain evidence="17">No. 5 / NBRC 109023</strain>
    </source>
</reference>
<comment type="subcellular location">
    <subcellularLocation>
        <location evidence="1 11">Nucleus</location>
    </subcellularLocation>
</comment>
<dbReference type="GO" id="GO:0045944">
    <property type="term" value="P:positive regulation of transcription by RNA polymerase II"/>
    <property type="evidence" value="ECO:0007669"/>
    <property type="project" value="TreeGrafter"/>
</dbReference>
<feature type="compositionally biased region" description="Polar residues" evidence="12">
    <location>
        <begin position="575"/>
        <end position="588"/>
    </location>
</feature>
<protein>
    <recommendedName>
        <fullName evidence="3 11">Mediator of RNA polymerase II transcription subunit 13</fullName>
    </recommendedName>
    <alternativeName>
        <fullName evidence="10 11">Mediator complex subunit 13</fullName>
    </alternativeName>
</protein>
<dbReference type="GO" id="GO:0016592">
    <property type="term" value="C:mediator complex"/>
    <property type="evidence" value="ECO:0007669"/>
    <property type="project" value="InterPro"/>
</dbReference>
<dbReference type="InterPro" id="IPR021643">
    <property type="entry name" value="Mediator_Med13_N"/>
</dbReference>
<keyword evidence="7 11" id="KW-0804">Transcription</keyword>
<keyword evidence="4 11" id="KW-0678">Repressor</keyword>
<dbReference type="Pfam" id="PF11597">
    <property type="entry name" value="Med13_N"/>
    <property type="match status" value="1"/>
</dbReference>
<feature type="region of interest" description="Disordered" evidence="12">
    <location>
        <begin position="737"/>
        <end position="837"/>
    </location>
</feature>
<dbReference type="OrthoDB" id="103819at2759"/>
<evidence type="ECO:0000259" key="15">
    <source>
        <dbReference type="Pfam" id="PF18296"/>
    </source>
</evidence>
<evidence type="ECO:0000256" key="8">
    <source>
        <dbReference type="ARBA" id="ARBA00023242"/>
    </source>
</evidence>
<dbReference type="InParanoid" id="V5G265"/>
<dbReference type="Pfam" id="PF06333">
    <property type="entry name" value="Med13_C"/>
    <property type="match status" value="1"/>
</dbReference>
<evidence type="ECO:0000256" key="9">
    <source>
        <dbReference type="ARBA" id="ARBA00025661"/>
    </source>
</evidence>
<dbReference type="HOGENOM" id="CLU_002210_0_0_1"/>
<feature type="compositionally biased region" description="Polar residues" evidence="12">
    <location>
        <begin position="768"/>
        <end position="778"/>
    </location>
</feature>
<evidence type="ECO:0000256" key="10">
    <source>
        <dbReference type="ARBA" id="ARBA00032008"/>
    </source>
</evidence>
<dbReference type="InterPro" id="IPR041285">
    <property type="entry name" value="MID_MedPIWI"/>
</dbReference>
<feature type="domain" description="MID" evidence="15">
    <location>
        <begin position="1013"/>
        <end position="1181"/>
    </location>
</feature>
<name>V5G265_BYSSN</name>
<organism evidence="16 17">
    <name type="scientific">Byssochlamys spectabilis (strain No. 5 / NBRC 109023)</name>
    <name type="common">Paecilomyces variotii</name>
    <dbReference type="NCBI Taxonomy" id="1356009"/>
    <lineage>
        <taxon>Eukaryota</taxon>
        <taxon>Fungi</taxon>
        <taxon>Dikarya</taxon>
        <taxon>Ascomycota</taxon>
        <taxon>Pezizomycotina</taxon>
        <taxon>Eurotiomycetes</taxon>
        <taxon>Eurotiomycetidae</taxon>
        <taxon>Eurotiales</taxon>
        <taxon>Thermoascaceae</taxon>
        <taxon>Paecilomyces</taxon>
    </lineage>
</organism>
<dbReference type="GO" id="GO:0003713">
    <property type="term" value="F:transcription coactivator activity"/>
    <property type="evidence" value="ECO:0007669"/>
    <property type="project" value="TreeGrafter"/>
</dbReference>
<evidence type="ECO:0000259" key="13">
    <source>
        <dbReference type="Pfam" id="PF06333"/>
    </source>
</evidence>
<feature type="compositionally biased region" description="Acidic residues" evidence="12">
    <location>
        <begin position="795"/>
        <end position="804"/>
    </location>
</feature>
<feature type="compositionally biased region" description="Polar residues" evidence="12">
    <location>
        <begin position="1350"/>
        <end position="1361"/>
    </location>
</feature>
<dbReference type="eggNOG" id="ENOG502QQJC">
    <property type="taxonomic scope" value="Eukaryota"/>
</dbReference>
<feature type="compositionally biased region" description="Basic and acidic residues" evidence="12">
    <location>
        <begin position="606"/>
        <end position="620"/>
    </location>
</feature>
<gene>
    <name evidence="16" type="ORF">PVAR5_4740</name>
</gene>
<evidence type="ECO:0000256" key="1">
    <source>
        <dbReference type="ARBA" id="ARBA00004123"/>
    </source>
</evidence>
<evidence type="ECO:0000256" key="12">
    <source>
        <dbReference type="SAM" id="MobiDB-lite"/>
    </source>
</evidence>
<sequence>MDFPANTITNIHVIDGFSNIYWRIYTEEPASAALPAEGPANGFTILKHLSRLKSLELRLRNFDCLVSCYPRRLGLWVFSATPDFGTLKPLSRDGDGTNYNRLALDSVNLKVAAAGTVTAADLMRSMSTDPQPSNPNASGAQRSLSAGRPGEGQGNQGIIYAAFVSAVTSAMCLQLVRRHNAIPLGSRTLFTAVDRNGYDGPILHDSPVSVPSLTTLRIELTPLGKLIISLHTISQHGITRLWDAARNTIGPSLEPGQDIWLAPTGTIARLISAESEEGSLPSPGLSNSRTSEDAKSQHLLALKRQNWKENVVEWLGNVGLPLSSPEDESWVEVEVPEPFYSRLAAESMRQSDGTQPSPPLRRLLWPAKYSFTRTKTASPSETFTFDRCDPIDFAAEWFATASTRNEKLASSKATGGSPGPQPKGPEMSTPRTDTGEVVESLARVNQYPDLQAASLVYPTPPDGALAQGFNNVQPSDGFLEVPDAAAPSNIGNSGGVKPGNEEVADARSGPDSMGELGTSATLGVGSGLYDANDDDDLFEEMNEKDFGSKGITDADFSFFDEPDMAGFDDNKQTDHATQQGSAQVSLPTDSIKPPETATSEIAVDTSVERAKLSLDGEHGTEPATDVEEPKQNLMEIDGEKIEDNTHTDIPDHNPPADEVQTVSPPLSPVKIKRILFSDPQSKESSQVDTSSTTRPLPKDGRNHGHYGPVPFQQELSSWDRKYGAAGTFSVSIHKAAKTQPAVGDSTSTIPTIGLPRRGRSKSLKSAFPKSTTLGQDTAMSDGGPVLNSTSASSDETTDDSDDDYLEKPASPMRSTAVKRKRGVSETDNDSIIPQEKASLAIGPDPSVLKEENSTFLGNFFYIFSDWSLAGYFSIRQNRLSPTLVRKEESVQLAQLMVDQVTQSSLTHKLDERIGLADLGNDTFALRTFLEDSSVMGEIARLDLKSYVEIQQSEASTVPEGQALRQKSLPIKGTISKLPTPHLRIRRGKDYLEVLPPAISFWETFGLEPAHGEKDITAYCIHPEYAIEGANAFVERLGLLYSSCGLGKHARGADTKEFESELGSWKVETSLSGYASTMQNLKAICERLGNILAKRRPTKDNYVIYIINPFENVAALADICAAFLHLFQKYIGAADRQDTRQLNELVLQIVPMSFIWSPLWVVVPTQSEYLNLALEVYNRCPPRDPASGSMGCAPPLLLAEPTPRSINFKLISERISPLQEGKCLHISFSRSIDQRWVTVAWSDSTGSFQVALSYCLRSKGSSVARSISEVRHEIWETTKDIIDRTQARWRVLLVKTEPVDQEEIEAWTTLAERYNQTRPVPVELTIFSADTTPDLYLELPPSQIQVQFLNAQSTSTPVATPNPSAPSPDPLGTAATPTSGGNAVASAPTPTDLQPVEPDSDTVLVDICDESWGVVLSHRLNNSPHLTEYRPALASGYLLRRKGTYDGDGAFAMTLNLIYTQRPAASHELLLREVLGMYRDLATLARSQGIASIQRNTLPWHIATAIRGQEMLSYVL</sequence>
<evidence type="ECO:0000259" key="14">
    <source>
        <dbReference type="Pfam" id="PF11597"/>
    </source>
</evidence>
<dbReference type="PANTHER" id="PTHR48249">
    <property type="entry name" value="MEDIATOR OF RNA POLYMERASE II TRANSCRIPTION SUBUNIT 13"/>
    <property type="match status" value="1"/>
</dbReference>
<keyword evidence="17" id="KW-1185">Reference proteome</keyword>
<evidence type="ECO:0000256" key="4">
    <source>
        <dbReference type="ARBA" id="ARBA00022491"/>
    </source>
</evidence>
<feature type="compositionally biased region" description="Polar residues" evidence="12">
    <location>
        <begin position="125"/>
        <end position="144"/>
    </location>
</feature>
<feature type="region of interest" description="Disordered" evidence="12">
    <location>
        <begin position="125"/>
        <end position="151"/>
    </location>
</feature>
<evidence type="ECO:0000256" key="3">
    <source>
        <dbReference type="ARBA" id="ARBA00019618"/>
    </source>
</evidence>